<name>A0A937FV63_9BACT</name>
<keyword evidence="4" id="KW-1185">Reference proteome</keyword>
<organism evidence="3 4">
    <name type="scientific">Fulvivirga marina</name>
    <dbReference type="NCBI Taxonomy" id="2494733"/>
    <lineage>
        <taxon>Bacteria</taxon>
        <taxon>Pseudomonadati</taxon>
        <taxon>Bacteroidota</taxon>
        <taxon>Cytophagia</taxon>
        <taxon>Cytophagales</taxon>
        <taxon>Fulvivirgaceae</taxon>
        <taxon>Fulvivirga</taxon>
    </lineage>
</organism>
<dbReference type="AlphaFoldDB" id="A0A937FV63"/>
<feature type="compositionally biased region" description="Low complexity" evidence="1">
    <location>
        <begin position="493"/>
        <end position="510"/>
    </location>
</feature>
<feature type="compositionally biased region" description="Low complexity" evidence="1">
    <location>
        <begin position="466"/>
        <end position="478"/>
    </location>
</feature>
<feature type="region of interest" description="Disordered" evidence="1">
    <location>
        <begin position="421"/>
        <end position="520"/>
    </location>
</feature>
<proteinExistence type="predicted"/>
<evidence type="ECO:0000256" key="1">
    <source>
        <dbReference type="SAM" id="MobiDB-lite"/>
    </source>
</evidence>
<feature type="compositionally biased region" description="Polar residues" evidence="1">
    <location>
        <begin position="446"/>
        <end position="465"/>
    </location>
</feature>
<accession>A0A937FV63</accession>
<protein>
    <recommendedName>
        <fullName evidence="5">DUF3300 domain-containing protein</fullName>
    </recommendedName>
</protein>
<evidence type="ECO:0008006" key="5">
    <source>
        <dbReference type="Google" id="ProtNLM"/>
    </source>
</evidence>
<evidence type="ECO:0000313" key="3">
    <source>
        <dbReference type="EMBL" id="MBL6446639.1"/>
    </source>
</evidence>
<feature type="compositionally biased region" description="Basic and acidic residues" evidence="1">
    <location>
        <begin position="421"/>
        <end position="439"/>
    </location>
</feature>
<evidence type="ECO:0000313" key="4">
    <source>
        <dbReference type="Proteomes" id="UP000614216"/>
    </source>
</evidence>
<dbReference type="Proteomes" id="UP000614216">
    <property type="component" value="Unassembled WGS sequence"/>
</dbReference>
<dbReference type="EMBL" id="JAEUGD010000031">
    <property type="protein sequence ID" value="MBL6446639.1"/>
    <property type="molecule type" value="Genomic_DNA"/>
</dbReference>
<comment type="caution">
    <text evidence="3">The sequence shown here is derived from an EMBL/GenBank/DDBJ whole genome shotgun (WGS) entry which is preliminary data.</text>
</comment>
<reference evidence="3" key="1">
    <citation type="submission" date="2021-01" db="EMBL/GenBank/DDBJ databases">
        <title>Fulvivirga kasyanovii gen. nov., sp nov., a novel member of the phylum Bacteroidetes isolated from seawater in a mussel farm.</title>
        <authorList>
            <person name="Zhao L.-H."/>
            <person name="Wang Z.-J."/>
        </authorList>
    </citation>
    <scope>NUCLEOTIDE SEQUENCE</scope>
    <source>
        <strain evidence="3">29W222</strain>
    </source>
</reference>
<feature type="chain" id="PRO_5038126048" description="DUF3300 domain-containing protein" evidence="2">
    <location>
        <begin position="23"/>
        <end position="520"/>
    </location>
</feature>
<feature type="signal peptide" evidence="2">
    <location>
        <begin position="1"/>
        <end position="22"/>
    </location>
</feature>
<keyword evidence="2" id="KW-0732">Signal</keyword>
<gene>
    <name evidence="3" type="ORF">JMN32_09975</name>
</gene>
<evidence type="ECO:0000256" key="2">
    <source>
        <dbReference type="SAM" id="SignalP"/>
    </source>
</evidence>
<sequence length="520" mass="61991">MSTHIKNIAFLLLLFIAFTADAQDKPHYNFKDLIHDSREELEALALYPDDIREAILDVCLYPEILVKIGAIQAKTRDSFHELIQYQPQQVQQNYWELMRYPGLVEKIVDGGQKTRSEIKKILEDYPSDIHEIALNYGVSRLQTLQKIATINREANATLELLLEDYQPATREKVKLLLKFPEVLHVMVEHIDLAVIVGDYYKNDPNYVRAKADSLQLAVSKKHMEDAEAWKKGLQEDPKALTEFEAASKEFKGENGYDEIYDPMYPNPAPKEEKETKKEVKTDVYIYYDYYPYPFWFGYPTWFPHVYWYRYPYWYHWGYYYGPQSSILLFGLPSYYYFYWYFQYPIHYYRYPHLSDYIIRYYRGRSGVGTARSSSLDLSIDEYRRVSRDHMLDDIINEDNNALRREKIREYGYFEESYRQRSESRTKEPISRDKYLRENSSRYPYLSGTTKTVKSRQSNQVKSRANQSIRIIQPSSRSIELNRAREQHQSTWERSSFNRSRPSSVRPSTPTTKKRGRKNYK</sequence>
<feature type="compositionally biased region" description="Basic residues" evidence="1">
    <location>
        <begin position="511"/>
        <end position="520"/>
    </location>
</feature>
<dbReference type="RefSeq" id="WP_202856170.1">
    <property type="nucleotide sequence ID" value="NZ_JAEUGD010000031.1"/>
</dbReference>